<dbReference type="Proteomes" id="UP000522333">
    <property type="component" value="Unassembled WGS sequence"/>
</dbReference>
<name>A0A848C9C1_9BACT</name>
<protein>
    <submittedName>
        <fullName evidence="3">DMT family transporter</fullName>
    </submittedName>
</protein>
<feature type="transmembrane region" description="Helical" evidence="1">
    <location>
        <begin position="126"/>
        <end position="142"/>
    </location>
</feature>
<feature type="transmembrane region" description="Helical" evidence="1">
    <location>
        <begin position="214"/>
        <end position="233"/>
    </location>
</feature>
<dbReference type="PANTHER" id="PTHR22911">
    <property type="entry name" value="ACYL-MALONYL CONDENSING ENZYME-RELATED"/>
    <property type="match status" value="1"/>
</dbReference>
<accession>A0A848C9C1</accession>
<reference evidence="3 4" key="1">
    <citation type="submission" date="2020-04" db="EMBL/GenBank/DDBJ databases">
        <authorList>
            <person name="Hitch T.C.A."/>
            <person name="Wylensek D."/>
            <person name="Clavel T."/>
        </authorList>
    </citation>
    <scope>NUCLEOTIDE SEQUENCE [LARGE SCALE GENOMIC DNA]</scope>
    <source>
        <strain evidence="3 4">PG-251-APC-1</strain>
    </source>
</reference>
<evidence type="ECO:0000259" key="2">
    <source>
        <dbReference type="Pfam" id="PF00892"/>
    </source>
</evidence>
<comment type="caution">
    <text evidence="3">The sequence shown here is derived from an EMBL/GenBank/DDBJ whole genome shotgun (WGS) entry which is preliminary data.</text>
</comment>
<dbReference type="PANTHER" id="PTHR22911:SF134">
    <property type="entry name" value="DMT FAMILY TRANSPORTER"/>
    <property type="match status" value="1"/>
</dbReference>
<dbReference type="InterPro" id="IPR037185">
    <property type="entry name" value="EmrE-like"/>
</dbReference>
<feature type="transmembrane region" description="Helical" evidence="1">
    <location>
        <begin position="102"/>
        <end position="119"/>
    </location>
</feature>
<keyword evidence="1" id="KW-0472">Membrane</keyword>
<dbReference type="AlphaFoldDB" id="A0A848C9C1"/>
<organism evidence="3 4">
    <name type="scientific">Desulfovibrio piger</name>
    <dbReference type="NCBI Taxonomy" id="901"/>
    <lineage>
        <taxon>Bacteria</taxon>
        <taxon>Pseudomonadati</taxon>
        <taxon>Thermodesulfobacteriota</taxon>
        <taxon>Desulfovibrionia</taxon>
        <taxon>Desulfovibrionales</taxon>
        <taxon>Desulfovibrionaceae</taxon>
        <taxon>Desulfovibrio</taxon>
    </lineage>
</organism>
<evidence type="ECO:0000313" key="3">
    <source>
        <dbReference type="EMBL" id="NME51882.1"/>
    </source>
</evidence>
<keyword evidence="1" id="KW-0812">Transmembrane</keyword>
<feature type="domain" description="EamA" evidence="2">
    <location>
        <begin position="156"/>
        <end position="294"/>
    </location>
</feature>
<feature type="transmembrane region" description="Helical" evidence="1">
    <location>
        <begin position="154"/>
        <end position="178"/>
    </location>
</feature>
<dbReference type="GO" id="GO:0016020">
    <property type="term" value="C:membrane"/>
    <property type="evidence" value="ECO:0007669"/>
    <property type="project" value="InterPro"/>
</dbReference>
<feature type="transmembrane region" description="Helical" evidence="1">
    <location>
        <begin position="279"/>
        <end position="302"/>
    </location>
</feature>
<feature type="transmembrane region" description="Helical" evidence="1">
    <location>
        <begin position="73"/>
        <end position="96"/>
    </location>
</feature>
<proteinExistence type="predicted"/>
<feature type="domain" description="EamA" evidence="2">
    <location>
        <begin position="9"/>
        <end position="142"/>
    </location>
</feature>
<dbReference type="SUPFAM" id="SSF103481">
    <property type="entry name" value="Multidrug resistance efflux transporter EmrE"/>
    <property type="match status" value="1"/>
</dbReference>
<keyword evidence="1" id="KW-1133">Transmembrane helix</keyword>
<gene>
    <name evidence="3" type="ORF">HF854_04920</name>
</gene>
<dbReference type="Pfam" id="PF00892">
    <property type="entry name" value="EamA"/>
    <property type="match status" value="2"/>
</dbReference>
<evidence type="ECO:0000313" key="4">
    <source>
        <dbReference type="Proteomes" id="UP000522333"/>
    </source>
</evidence>
<evidence type="ECO:0000256" key="1">
    <source>
        <dbReference type="SAM" id="Phobius"/>
    </source>
</evidence>
<feature type="transmembrane region" description="Helical" evidence="1">
    <location>
        <begin position="245"/>
        <end position="267"/>
    </location>
</feature>
<feature type="transmembrane region" description="Helical" evidence="1">
    <location>
        <begin position="190"/>
        <end position="208"/>
    </location>
</feature>
<sequence length="307" mass="32319">MNMPGSNATGLMLALLTALFWGALPLALKHLLSTVDALSIVCLRFWVAAAWTWGLSCRHPGNSTPLGRREKVLLALAAAGLSCNFVFFNSSVAYLSASACQILAQAGPVLLLLGSVFVLREPFLPIQGGSVIVLLAGLLLFFNTRLLELANGDMLIGMALGIMAAVVWASYGIAQKVLLRTISPGRIMRFIYLAGALALTPLSTPSAFLELDSLQTACLIFACINTIVAYGAFSTAMKNWHAAKVSAVVTTTPLFTLGLEALGALALPQVFPLEHLGLLSLLGAVVVVLGAMGIALGPMLHLPHKRS</sequence>
<dbReference type="EMBL" id="JABAFY010000012">
    <property type="protein sequence ID" value="NME51882.1"/>
    <property type="molecule type" value="Genomic_DNA"/>
</dbReference>
<dbReference type="InterPro" id="IPR000620">
    <property type="entry name" value="EamA_dom"/>
</dbReference>